<dbReference type="PANTHER" id="PTHR23001">
    <property type="entry name" value="EUKARYOTIC TRANSLATION INITIATION FACTOR"/>
    <property type="match status" value="1"/>
</dbReference>
<dbReference type="InterPro" id="IPR002735">
    <property type="entry name" value="Transl_init_fac_IF2/IF5_dom"/>
</dbReference>
<dbReference type="GO" id="GO:0005850">
    <property type="term" value="C:eukaryotic translation initiation factor 2 complex"/>
    <property type="evidence" value="ECO:0007669"/>
    <property type="project" value="TreeGrafter"/>
</dbReference>
<name>A0A8S1RT15_9CILI</name>
<reference evidence="2" key="1">
    <citation type="submission" date="2021-01" db="EMBL/GenBank/DDBJ databases">
        <authorList>
            <consortium name="Genoscope - CEA"/>
            <person name="William W."/>
        </authorList>
    </citation>
    <scope>NUCLEOTIDE SEQUENCE</scope>
</reference>
<proteinExistence type="predicted"/>
<dbReference type="PANTHER" id="PTHR23001:SF3">
    <property type="entry name" value="EUKARYOTIC TRANSLATION INITIATION FACTOR 2 SUBUNIT 2"/>
    <property type="match status" value="1"/>
</dbReference>
<evidence type="ECO:0000259" key="1">
    <source>
        <dbReference type="SMART" id="SM00653"/>
    </source>
</evidence>
<dbReference type="OrthoDB" id="10255414at2759"/>
<organism evidence="2 3">
    <name type="scientific">Paramecium sonneborni</name>
    <dbReference type="NCBI Taxonomy" id="65129"/>
    <lineage>
        <taxon>Eukaryota</taxon>
        <taxon>Sar</taxon>
        <taxon>Alveolata</taxon>
        <taxon>Ciliophora</taxon>
        <taxon>Intramacronucleata</taxon>
        <taxon>Oligohymenophorea</taxon>
        <taxon>Peniculida</taxon>
        <taxon>Parameciidae</taxon>
        <taxon>Paramecium</taxon>
    </lineage>
</organism>
<feature type="domain" description="Translation initiation factor IF2/IF5" evidence="1">
    <location>
        <begin position="56"/>
        <end position="166"/>
    </location>
</feature>
<dbReference type="GO" id="GO:0031369">
    <property type="term" value="F:translation initiation factor binding"/>
    <property type="evidence" value="ECO:0007669"/>
    <property type="project" value="TreeGrafter"/>
</dbReference>
<dbReference type="AlphaFoldDB" id="A0A8S1RT15"/>
<dbReference type="Pfam" id="PF01873">
    <property type="entry name" value="eIF-5_eIF-2B"/>
    <property type="match status" value="1"/>
</dbReference>
<dbReference type="InterPro" id="IPR045196">
    <property type="entry name" value="IF2/IF5"/>
</dbReference>
<sequence length="180" mass="21106">MDDNNSISSMNSSIQTTSIDITISSSIEIKKQENKEQYIQALDRIFLLLQKHKFTKTKFLLAKPEIKIKGGRSIWLNYSNICNQIKMNSVFVNQYFKAQLYSQLLIQKEKMIIIGYRIKTKVIESYLIEFLKEYLICQQCKIAETKLVKDRKTKLISKECRICKATCTVNGSKFKYFKFP</sequence>
<protein>
    <recommendedName>
        <fullName evidence="1">Translation initiation factor IF2/IF5 domain-containing protein</fullName>
    </recommendedName>
</protein>
<evidence type="ECO:0000313" key="3">
    <source>
        <dbReference type="Proteomes" id="UP000692954"/>
    </source>
</evidence>
<dbReference type="GO" id="GO:0003743">
    <property type="term" value="F:translation initiation factor activity"/>
    <property type="evidence" value="ECO:0007669"/>
    <property type="project" value="InterPro"/>
</dbReference>
<dbReference type="SMART" id="SM00653">
    <property type="entry name" value="eIF2B_5"/>
    <property type="match status" value="1"/>
</dbReference>
<dbReference type="Proteomes" id="UP000692954">
    <property type="component" value="Unassembled WGS sequence"/>
</dbReference>
<dbReference type="GO" id="GO:0003729">
    <property type="term" value="F:mRNA binding"/>
    <property type="evidence" value="ECO:0007669"/>
    <property type="project" value="TreeGrafter"/>
</dbReference>
<accession>A0A8S1RT15</accession>
<evidence type="ECO:0000313" key="2">
    <source>
        <dbReference type="EMBL" id="CAD8129574.1"/>
    </source>
</evidence>
<dbReference type="GO" id="GO:0001731">
    <property type="term" value="P:formation of translation preinitiation complex"/>
    <property type="evidence" value="ECO:0007669"/>
    <property type="project" value="TreeGrafter"/>
</dbReference>
<gene>
    <name evidence="2" type="ORF">PSON_ATCC_30995.1.T2310005</name>
</gene>
<comment type="caution">
    <text evidence="2">The sequence shown here is derived from an EMBL/GenBank/DDBJ whole genome shotgun (WGS) entry which is preliminary data.</text>
</comment>
<dbReference type="EMBL" id="CAJJDN010000231">
    <property type="protein sequence ID" value="CAD8129574.1"/>
    <property type="molecule type" value="Genomic_DNA"/>
</dbReference>
<keyword evidence="3" id="KW-1185">Reference proteome</keyword>